<keyword evidence="2" id="KW-0378">Hydrolase</keyword>
<evidence type="ECO:0000313" key="2">
    <source>
        <dbReference type="EMBL" id="MDQ0318504.1"/>
    </source>
</evidence>
<evidence type="ECO:0000259" key="1">
    <source>
        <dbReference type="Pfam" id="PF00149"/>
    </source>
</evidence>
<evidence type="ECO:0000313" key="3">
    <source>
        <dbReference type="Proteomes" id="UP001230207"/>
    </source>
</evidence>
<dbReference type="PANTHER" id="PTHR42850:SF4">
    <property type="entry name" value="ZINC-DEPENDENT ENDOPOLYPHOSPHATASE"/>
    <property type="match status" value="1"/>
</dbReference>
<dbReference type="InterPro" id="IPR004843">
    <property type="entry name" value="Calcineurin-like_PHP"/>
</dbReference>
<protein>
    <submittedName>
        <fullName evidence="2">Serine/threonine protein phosphatase 1</fullName>
        <ecNumber evidence="2">3.1.3.16</ecNumber>
    </submittedName>
</protein>
<proteinExistence type="predicted"/>
<reference evidence="2 3" key="1">
    <citation type="submission" date="2023-07" db="EMBL/GenBank/DDBJ databases">
        <title>Genomic Encyclopedia of Type Strains, Phase IV (KMG-IV): sequencing the most valuable type-strain genomes for metagenomic binning, comparative biology and taxonomic classification.</title>
        <authorList>
            <person name="Goeker M."/>
        </authorList>
    </citation>
    <scope>NUCLEOTIDE SEQUENCE [LARGE SCALE GENOMIC DNA]</scope>
    <source>
        <strain evidence="2 3">DSM 1112</strain>
    </source>
</reference>
<accession>A0ABU0BL91</accession>
<dbReference type="EMBL" id="JAUSVF010000001">
    <property type="protein sequence ID" value="MDQ0318504.1"/>
    <property type="molecule type" value="Genomic_DNA"/>
</dbReference>
<sequence length="258" mass="28989">MIANLFGFLRRNRDPQPVGQRTKQILDTGPDHLYAIGDVHGCEDLLEKLEAKIREDGRHREGRKWIVMLGDYVDRGPKSASVLDRLTARAPEGFQRFCLAGNHEEVMLDFLNHPAPDHRWLDFGGLETLYSYGIHKLPSNRQAIHNVLLSHIPQEHITFLETLPSLLSVPGICLVHAGIREDVPLEEQKDADLLWLRPRSSESPPTARSFVVVHGHTPVPQVEITQGRINIDTGAYMSAKLSAIRLSKNEAPAILQCD</sequence>
<organism evidence="2 3">
    <name type="scientific">Pararhizobium capsulatum DSM 1112</name>
    <dbReference type="NCBI Taxonomy" id="1121113"/>
    <lineage>
        <taxon>Bacteria</taxon>
        <taxon>Pseudomonadati</taxon>
        <taxon>Pseudomonadota</taxon>
        <taxon>Alphaproteobacteria</taxon>
        <taxon>Hyphomicrobiales</taxon>
        <taxon>Rhizobiaceae</taxon>
        <taxon>Rhizobium/Agrobacterium group</taxon>
        <taxon>Pararhizobium</taxon>
    </lineage>
</organism>
<keyword evidence="3" id="KW-1185">Reference proteome</keyword>
<feature type="domain" description="Calcineurin-like phosphoesterase" evidence="1">
    <location>
        <begin position="34"/>
        <end position="223"/>
    </location>
</feature>
<comment type="caution">
    <text evidence="2">The sequence shown here is derived from an EMBL/GenBank/DDBJ whole genome shotgun (WGS) entry which is preliminary data.</text>
</comment>
<dbReference type="RefSeq" id="WP_307226615.1">
    <property type="nucleotide sequence ID" value="NZ_JAUSVF010000001.1"/>
</dbReference>
<name>A0ABU0BL91_9HYPH</name>
<dbReference type="Gene3D" id="3.60.21.10">
    <property type="match status" value="1"/>
</dbReference>
<dbReference type="GO" id="GO:0004722">
    <property type="term" value="F:protein serine/threonine phosphatase activity"/>
    <property type="evidence" value="ECO:0007669"/>
    <property type="project" value="UniProtKB-EC"/>
</dbReference>
<dbReference type="PANTHER" id="PTHR42850">
    <property type="entry name" value="METALLOPHOSPHOESTERASE"/>
    <property type="match status" value="1"/>
</dbReference>
<dbReference type="InterPro" id="IPR029052">
    <property type="entry name" value="Metallo-depent_PP-like"/>
</dbReference>
<gene>
    <name evidence="2" type="ORF">QO002_000642</name>
</gene>
<dbReference type="Proteomes" id="UP001230207">
    <property type="component" value="Unassembled WGS sequence"/>
</dbReference>
<dbReference type="Pfam" id="PF00149">
    <property type="entry name" value="Metallophos"/>
    <property type="match status" value="1"/>
</dbReference>
<dbReference type="SUPFAM" id="SSF56300">
    <property type="entry name" value="Metallo-dependent phosphatases"/>
    <property type="match status" value="1"/>
</dbReference>
<dbReference type="EC" id="3.1.3.16" evidence="2"/>
<dbReference type="InterPro" id="IPR050126">
    <property type="entry name" value="Ap4A_hydrolase"/>
</dbReference>